<reference evidence="1" key="1">
    <citation type="submission" date="2013-09" db="EMBL/GenBank/DDBJ databases">
        <title>Complete nucleotide sequence of Streptomyces linear plasmid pFRL2.</title>
        <authorList>
            <person name="Chen Z."/>
            <person name="Fang P."/>
            <person name="Qin Z."/>
        </authorList>
    </citation>
    <scope>NUCLEOTIDE SEQUENCE</scope>
    <source>
        <plasmid evidence="1">pFRL2</plasmid>
    </source>
</reference>
<dbReference type="EMBL" id="KF602047">
    <property type="protein sequence ID" value="AHE38760.1"/>
    <property type="molecule type" value="Genomic_DNA"/>
</dbReference>
<keyword evidence="1" id="KW-0614">Plasmid</keyword>
<protein>
    <submittedName>
        <fullName evidence="1">Uncharacterized protein</fullName>
    </submittedName>
</protein>
<sequence>MADTPSEPPPITVVLPDGQEVTGRLHERQQTPEGWLFRVSVPAWQNTAEGTVEAAWYTVWVQAPAHVKRVAGASYGDVPTAYLKSPPSRSVREVLGPRRPTGWVLQKLDARGPDRGVLHAPDCDEAPEGAPVLELERALDAADKAGVRLCSLCGAGQELEPLLNGFDQGFDPDS</sequence>
<name>V9YZJ9_9ACTN</name>
<accession>V9YZJ9</accession>
<proteinExistence type="predicted"/>
<dbReference type="Pfam" id="PF19746">
    <property type="entry name" value="DUF6233"/>
    <property type="match status" value="1"/>
</dbReference>
<evidence type="ECO:0000313" key="1">
    <source>
        <dbReference type="EMBL" id="AHE38760.1"/>
    </source>
</evidence>
<dbReference type="AlphaFoldDB" id="V9YZJ9"/>
<gene>
    <name evidence="1" type="ORF">pFRL2_85c</name>
</gene>
<dbReference type="RefSeq" id="WP_024126142.1">
    <property type="nucleotide sequence ID" value="NC_023282.1"/>
</dbReference>
<organism evidence="1">
    <name type="scientific">Streptomyces sp. FR1</name>
    <dbReference type="NCBI Taxonomy" id="349971"/>
    <lineage>
        <taxon>Bacteria</taxon>
        <taxon>Bacillati</taxon>
        <taxon>Actinomycetota</taxon>
        <taxon>Actinomycetes</taxon>
        <taxon>Kitasatosporales</taxon>
        <taxon>Streptomycetaceae</taxon>
        <taxon>Streptomyces</taxon>
    </lineage>
</organism>
<geneLocation type="plasmid" evidence="1">
    <name>pFRL2</name>
</geneLocation>
<dbReference type="InterPro" id="IPR046200">
    <property type="entry name" value="DUF6233"/>
</dbReference>